<proteinExistence type="predicted"/>
<protein>
    <submittedName>
        <fullName evidence="1">Uncharacterized protein</fullName>
    </submittedName>
</protein>
<reference evidence="1" key="2">
    <citation type="submission" date="2015-03" db="EMBL/GenBank/DDBJ databases">
        <authorList>
            <person name="Chow C.-E.T."/>
            <person name="Winget D.M."/>
            <person name="White R.A.III."/>
            <person name="Hallam S.J."/>
            <person name="Suttle C.A."/>
        </authorList>
    </citation>
    <scope>NUCLEOTIDE SEQUENCE</scope>
    <source>
        <strain evidence="1">Oxic1_1</strain>
    </source>
</reference>
<accession>A0A0F7L509</accession>
<reference evidence="1" key="1">
    <citation type="journal article" date="2015" name="Front. Microbiol.">
        <title>Combining genomic sequencing methods to explore viral diversity and reveal potential virus-host interactions.</title>
        <authorList>
            <person name="Chow C.E."/>
            <person name="Winget D.M."/>
            <person name="White R.A.III."/>
            <person name="Hallam S.J."/>
            <person name="Suttle C.A."/>
        </authorList>
    </citation>
    <scope>NUCLEOTIDE SEQUENCE</scope>
    <source>
        <strain evidence="1">Oxic1_1</strain>
    </source>
</reference>
<evidence type="ECO:0000313" key="1">
    <source>
        <dbReference type="EMBL" id="AKH47624.1"/>
    </source>
</evidence>
<name>A0A0F7L509_9VIRU</name>
<organism evidence="1">
    <name type="scientific">uncultured marine virus</name>
    <dbReference type="NCBI Taxonomy" id="186617"/>
    <lineage>
        <taxon>Viruses</taxon>
        <taxon>environmental samples</taxon>
    </lineage>
</organism>
<sequence>MLSHAVVGRLVVPPSTRRFSKNDTEVGKPEVVENAPSRYWLSAVPPRVPVIVTVTTVVEV</sequence>
<dbReference type="EMBL" id="KR029596">
    <property type="protein sequence ID" value="AKH47624.1"/>
    <property type="molecule type" value="Genomic_DNA"/>
</dbReference>